<keyword evidence="1" id="KW-0175">Coiled coil</keyword>
<dbReference type="Gene3D" id="3.30.930.30">
    <property type="match status" value="1"/>
</dbReference>
<evidence type="ECO:0000256" key="1">
    <source>
        <dbReference type="SAM" id="Coils"/>
    </source>
</evidence>
<organism evidence="2 3">
    <name type="scientific">Phocaeicola coprocola</name>
    <dbReference type="NCBI Taxonomy" id="310298"/>
    <lineage>
        <taxon>Bacteria</taxon>
        <taxon>Pseudomonadati</taxon>
        <taxon>Bacteroidota</taxon>
        <taxon>Bacteroidia</taxon>
        <taxon>Bacteroidales</taxon>
        <taxon>Bacteroidaceae</taxon>
        <taxon>Phocaeicola</taxon>
    </lineage>
</organism>
<protein>
    <recommendedName>
        <fullName evidence="4">Recombinase</fullName>
    </recommendedName>
</protein>
<dbReference type="NCBIfam" id="NF041497">
    <property type="entry name" value="MobV"/>
    <property type="match status" value="1"/>
</dbReference>
<proteinExistence type="predicted"/>
<dbReference type="AlphaFoldDB" id="A0A412GJ92"/>
<dbReference type="Proteomes" id="UP000285864">
    <property type="component" value="Unassembled WGS sequence"/>
</dbReference>
<evidence type="ECO:0008006" key="4">
    <source>
        <dbReference type="Google" id="ProtNLM"/>
    </source>
</evidence>
<evidence type="ECO:0000313" key="2">
    <source>
        <dbReference type="EMBL" id="RGR94925.1"/>
    </source>
</evidence>
<evidence type="ECO:0000313" key="3">
    <source>
        <dbReference type="Proteomes" id="UP000285864"/>
    </source>
</evidence>
<keyword evidence="3" id="KW-1185">Reference proteome</keyword>
<comment type="caution">
    <text evidence="2">The sequence shown here is derived from an EMBL/GenBank/DDBJ whole genome shotgun (WGS) entry which is preliminary data.</text>
</comment>
<reference evidence="2 3" key="1">
    <citation type="submission" date="2018-08" db="EMBL/GenBank/DDBJ databases">
        <title>A genome reference for cultivated species of the human gut microbiota.</title>
        <authorList>
            <person name="Zou Y."/>
            <person name="Xue W."/>
            <person name="Luo G."/>
        </authorList>
    </citation>
    <scope>NUCLEOTIDE SEQUENCE [LARGE SCALE GENOMIC DNA]</scope>
    <source>
        <strain evidence="2 3">AF24-2</strain>
    </source>
</reference>
<accession>A0A412GJ92</accession>
<dbReference type="CDD" id="cd17242">
    <property type="entry name" value="MobM_relaxase"/>
    <property type="match status" value="1"/>
</dbReference>
<sequence length="676" mass="77375">MERNIPRAAIHVGTDKKSFSSQVGNEAERRGWDEKRYQLKNADIDKNNHYNYSRKRLNFEIVKGGKIVPLGSQSVPLHERLQHRLDELGFKPYMDAKRPDQVSRNSPNCTVGIIFSGDHDALNRLAFGEQKLNTSDPNADHSKVVLQKGIYDWALDTYRFACEKWGEENVIGFDVHCDETSIHAHVQTVPVEQVKKRGRIGSKYIHKDNPEKVLSTREWRALPKEERDNYTKSEAAKGVVERVSYAKVWGERAKDKSQYLSQLHTDYYNKVGHKYGLARGFSYDELSEEEKRGRKHKNKVVLEAERQAKVALDKVEKYAVLALIDKKELTIPFLNIKAPVQEAMNAVKKELAIPIPTLIGQKTWREERVANIYAAIKALVAAINAERDKQNEGVRKSVNKTYTYYMQNLNKQIEENKSLRAENDALKTENNKVKQRISQLDEKAVERVTTQLVYAKEELASAKSYNTTLMEMYNDLKVRWNAIWQEPEMTDAWGRVEARKEKETKEKARKEAEAKRESMARQNRYIGVLDKFIHEGHEALSSFAKTDRVNFNEKESASIYYGIMASAVKHNIGLDSKASIESAAKSFLSDMTWHGFTDFKQECVTNWTKLFATNEVQFTDNAIDTFLAFVDHMSCSADTYVSLGGSNGCADQLTNWDGTQKAGLGTVTRIKHRVLR</sequence>
<name>A0A412GJ92_9BACT</name>
<gene>
    <name evidence="2" type="ORF">DWY20_09485</name>
</gene>
<dbReference type="RefSeq" id="WP_118484675.1">
    <property type="nucleotide sequence ID" value="NZ_QRUU01000039.1"/>
</dbReference>
<feature type="coiled-coil region" evidence="1">
    <location>
        <begin position="495"/>
        <end position="522"/>
    </location>
</feature>
<dbReference type="EMBL" id="QRUU01000039">
    <property type="protein sequence ID" value="RGR94925.1"/>
    <property type="molecule type" value="Genomic_DNA"/>
</dbReference>
<feature type="coiled-coil region" evidence="1">
    <location>
        <begin position="409"/>
        <end position="443"/>
    </location>
</feature>